<evidence type="ECO:0000313" key="11">
    <source>
        <dbReference type="Proteomes" id="UP000030403"/>
    </source>
</evidence>
<feature type="domain" description="POTRA" evidence="9">
    <location>
        <begin position="50"/>
        <end position="120"/>
    </location>
</feature>
<keyword evidence="3 8" id="KW-0132">Cell division</keyword>
<evidence type="ECO:0000256" key="6">
    <source>
        <dbReference type="ARBA" id="ARBA00023136"/>
    </source>
</evidence>
<keyword evidence="4 8" id="KW-0812">Transmembrane</keyword>
<dbReference type="InterPro" id="IPR013685">
    <property type="entry name" value="POTRA_FtsQ_type"/>
</dbReference>
<evidence type="ECO:0000313" key="10">
    <source>
        <dbReference type="EMBL" id="KGX83929.1"/>
    </source>
</evidence>
<feature type="transmembrane region" description="Helical" evidence="8">
    <location>
        <begin position="28"/>
        <end position="45"/>
    </location>
</feature>
<dbReference type="OrthoDB" id="1819027at2"/>
<evidence type="ECO:0000259" key="9">
    <source>
        <dbReference type="PROSITE" id="PS51779"/>
    </source>
</evidence>
<organism evidence="10 11">
    <name type="scientific">Pontibacillus marinus BH030004 = DSM 16465</name>
    <dbReference type="NCBI Taxonomy" id="1385511"/>
    <lineage>
        <taxon>Bacteria</taxon>
        <taxon>Bacillati</taxon>
        <taxon>Bacillota</taxon>
        <taxon>Bacilli</taxon>
        <taxon>Bacillales</taxon>
        <taxon>Bacillaceae</taxon>
        <taxon>Pontibacillus</taxon>
    </lineage>
</organism>
<dbReference type="Gene3D" id="3.40.50.10960">
    <property type="match status" value="1"/>
</dbReference>
<comment type="caution">
    <text evidence="10">The sequence shown here is derived from an EMBL/GenBank/DDBJ whole genome shotgun (WGS) entry which is preliminary data.</text>
</comment>
<dbReference type="PANTHER" id="PTHR37820:SF1">
    <property type="entry name" value="CELL DIVISION PROTEIN FTSQ"/>
    <property type="match status" value="1"/>
</dbReference>
<name>A0A0A5FVI8_9BACI</name>
<dbReference type="Gene3D" id="3.10.20.310">
    <property type="entry name" value="membrane protein fhac"/>
    <property type="match status" value="1"/>
</dbReference>
<dbReference type="GO" id="GO:0032153">
    <property type="term" value="C:cell division site"/>
    <property type="evidence" value="ECO:0007669"/>
    <property type="project" value="UniProtKB-UniRule"/>
</dbReference>
<dbReference type="GO" id="GO:0005886">
    <property type="term" value="C:plasma membrane"/>
    <property type="evidence" value="ECO:0007669"/>
    <property type="project" value="UniProtKB-SubCell"/>
</dbReference>
<dbReference type="eggNOG" id="COG1589">
    <property type="taxonomic scope" value="Bacteria"/>
</dbReference>
<dbReference type="InterPro" id="IPR005548">
    <property type="entry name" value="Cell_div_FtsQ/DivIB_C"/>
</dbReference>
<dbReference type="PANTHER" id="PTHR37820">
    <property type="entry name" value="CELL DIVISION PROTEIN DIVIB"/>
    <property type="match status" value="1"/>
</dbReference>
<reference evidence="10 11" key="1">
    <citation type="submission" date="2013-08" db="EMBL/GenBank/DDBJ databases">
        <authorList>
            <person name="Huang J."/>
            <person name="Wang G."/>
        </authorList>
    </citation>
    <scope>NUCLEOTIDE SEQUENCE [LARGE SCALE GENOMIC DNA]</scope>
    <source>
        <strain evidence="10 11">BH030004</strain>
    </source>
</reference>
<sequence length="262" mass="29902">MAEKKIVSIEDRIPKLKENRKKKANRRLVLYLSLFFLLIVVILYLQSSLSNVSTINVKGNTNIKKETIVSLTGLSNEDNFWKVDTDAIQKKVNEHAEVNSVKVEKDFPSTISIQVNEFERVGYVQKNGAFYPILETGESLTSYSLSSPGSDAPLLRGWEKQTYLEEMTRELRQLPSSVTRQISELYWTPTEKNPYKIHLYMNDGFEVEASIRNFSENMRTYPSIVSQLDPGQKGIIHIDVGAYFEAYPSSEAEGESSNEDNR</sequence>
<gene>
    <name evidence="8" type="primary">divIB</name>
    <name evidence="10" type="ORF">N783_20590</name>
</gene>
<dbReference type="GO" id="GO:0043093">
    <property type="term" value="P:FtsZ-dependent cytokinesis"/>
    <property type="evidence" value="ECO:0007669"/>
    <property type="project" value="UniProtKB-UniRule"/>
</dbReference>
<keyword evidence="5 8" id="KW-1133">Transmembrane helix</keyword>
<keyword evidence="7 8" id="KW-0131">Cell cycle</keyword>
<keyword evidence="6 8" id="KW-0472">Membrane</keyword>
<dbReference type="Proteomes" id="UP000030403">
    <property type="component" value="Unassembled WGS sequence"/>
</dbReference>
<evidence type="ECO:0000256" key="2">
    <source>
        <dbReference type="ARBA" id="ARBA00022475"/>
    </source>
</evidence>
<dbReference type="InterPro" id="IPR050487">
    <property type="entry name" value="FtsQ_DivIB"/>
</dbReference>
<accession>A0A0A5FVI8</accession>
<evidence type="ECO:0000256" key="1">
    <source>
        <dbReference type="ARBA" id="ARBA00004370"/>
    </source>
</evidence>
<evidence type="ECO:0000256" key="8">
    <source>
        <dbReference type="HAMAP-Rule" id="MF_00912"/>
    </source>
</evidence>
<dbReference type="EMBL" id="AVPF01000075">
    <property type="protein sequence ID" value="KGX83929.1"/>
    <property type="molecule type" value="Genomic_DNA"/>
</dbReference>
<evidence type="ECO:0000256" key="7">
    <source>
        <dbReference type="ARBA" id="ARBA00023306"/>
    </source>
</evidence>
<protein>
    <recommendedName>
        <fullName evidence="8">Cell division protein DivIB</fullName>
    </recommendedName>
</protein>
<evidence type="ECO:0000256" key="3">
    <source>
        <dbReference type="ARBA" id="ARBA00022618"/>
    </source>
</evidence>
<dbReference type="InterPro" id="IPR034746">
    <property type="entry name" value="POTRA"/>
</dbReference>
<comment type="function">
    <text evidence="8">Cell division protein that may be involved in stabilizing or promoting the assembly of the division complex.</text>
</comment>
<dbReference type="HAMAP" id="MF_00912">
    <property type="entry name" value="DivIB"/>
    <property type="match status" value="1"/>
</dbReference>
<dbReference type="PROSITE" id="PS51779">
    <property type="entry name" value="POTRA"/>
    <property type="match status" value="1"/>
</dbReference>
<dbReference type="RefSeq" id="WP_027448197.1">
    <property type="nucleotide sequence ID" value="NZ_AVPF01000075.1"/>
</dbReference>
<dbReference type="InterPro" id="IPR026580">
    <property type="entry name" value="DivIB"/>
</dbReference>
<evidence type="ECO:0000256" key="5">
    <source>
        <dbReference type="ARBA" id="ARBA00022989"/>
    </source>
</evidence>
<keyword evidence="11" id="KW-1185">Reference proteome</keyword>
<comment type="similarity">
    <text evidence="8">Belongs to the FtsQ/DivIB family. DivIB subfamily.</text>
</comment>
<dbReference type="STRING" id="1385511.GCA_000425225_00949"/>
<proteinExistence type="inferred from homology"/>
<dbReference type="Pfam" id="PF08478">
    <property type="entry name" value="POTRA_1"/>
    <property type="match status" value="1"/>
</dbReference>
<comment type="subcellular location">
    <subcellularLocation>
        <location evidence="8">Cell membrane</location>
        <topology evidence="8">Single-pass type II membrane protein</topology>
    </subcellularLocation>
    <subcellularLocation>
        <location evidence="1">Membrane</location>
    </subcellularLocation>
    <text evidence="8">Localizes to the division septum.</text>
</comment>
<keyword evidence="2 8" id="KW-1003">Cell membrane</keyword>
<dbReference type="AlphaFoldDB" id="A0A0A5FVI8"/>
<dbReference type="Pfam" id="PF03799">
    <property type="entry name" value="FtsQ_DivIB_C"/>
    <property type="match status" value="1"/>
</dbReference>
<evidence type="ECO:0000256" key="4">
    <source>
        <dbReference type="ARBA" id="ARBA00022692"/>
    </source>
</evidence>